<dbReference type="PATRIC" id="fig|1341157.4.peg.344"/>
<dbReference type="PANTHER" id="PTHR43404">
    <property type="entry name" value="LIPOPOLYSACCHARIDE CHOLINEPHOSPHOTRANSFERASE LICD"/>
    <property type="match status" value="1"/>
</dbReference>
<dbReference type="OrthoDB" id="9786100at2"/>
<dbReference type="InterPro" id="IPR007074">
    <property type="entry name" value="LicD/FKTN/FKRP_NTP_transf"/>
</dbReference>
<dbReference type="Pfam" id="PF04991">
    <property type="entry name" value="LicD"/>
    <property type="match status" value="1"/>
</dbReference>
<sequence length="279" mass="32640">MSNLLEPIWKSELETMDVVFDICKKLDLRCYLAYGTLIGAVRHHGFIPWDDDVDLVMPRLDYERFLKEAGKYLPSHMVLNHYKLSNSKFASSTLKVENTQCKILRTYGSVEKWANAWVDIWPSDGVPDGKLPYMMFKIGTLYRLCLCRLCDIEVKGVNAEEKTFIENLIINVNKVLRLGKLMSRKKRYEKLEKYFARHPYDKCRRTVMIMGDERFESTMPVSYYGKAVYLDFEGKKYPAPAKYDKVLRKIFGDYMQLPPEDKQVCKHVVNVKRVGAENE</sequence>
<proteinExistence type="predicted"/>
<evidence type="ECO:0000259" key="1">
    <source>
        <dbReference type="Pfam" id="PF04991"/>
    </source>
</evidence>
<dbReference type="PANTHER" id="PTHR43404:SF2">
    <property type="entry name" value="LIPOPOLYSACCHARIDE CHOLINEPHOSPHOTRANSFERASE LICD"/>
    <property type="match status" value="1"/>
</dbReference>
<organism evidence="2 3">
    <name type="scientific">Ruminococcus flavefaciens 007c</name>
    <dbReference type="NCBI Taxonomy" id="1341157"/>
    <lineage>
        <taxon>Bacteria</taxon>
        <taxon>Bacillati</taxon>
        <taxon>Bacillota</taxon>
        <taxon>Clostridia</taxon>
        <taxon>Eubacteriales</taxon>
        <taxon>Oscillospiraceae</taxon>
        <taxon>Ruminococcus</taxon>
    </lineage>
</organism>
<evidence type="ECO:0000313" key="3">
    <source>
        <dbReference type="Proteomes" id="UP000019365"/>
    </source>
</evidence>
<accession>W7UMH1</accession>
<feature type="domain" description="LicD/FKTN/FKRP nucleotidyltransferase" evidence="1">
    <location>
        <begin position="23"/>
        <end position="252"/>
    </location>
</feature>
<name>W7UMH1_RUMFL</name>
<dbReference type="RefSeq" id="WP_037296612.1">
    <property type="nucleotide sequence ID" value="NZ_ATAX01000007.1"/>
</dbReference>
<reference evidence="2 3" key="1">
    <citation type="journal article" date="2014" name="PLoS ONE">
        <title>Rumen cellulosomics: divergent fiber-degrading strategies revealed by comparative genome-wide analysis of six ruminococcal strains.</title>
        <authorList>
            <person name="Dassa B."/>
            <person name="Borovok I."/>
            <person name="Ruimy-Israeli V."/>
            <person name="Lamed R."/>
            <person name="Flint H.J."/>
            <person name="Duncan S.H."/>
            <person name="Henrissat B."/>
            <person name="Coutinho P."/>
            <person name="Morrison M."/>
            <person name="Mosoni P."/>
            <person name="Yeoman C.J."/>
            <person name="White B.A."/>
            <person name="Bayer E.A."/>
        </authorList>
    </citation>
    <scope>NUCLEOTIDE SEQUENCE [LARGE SCALE GENOMIC DNA]</scope>
    <source>
        <strain evidence="2 3">007c</strain>
    </source>
</reference>
<comment type="caution">
    <text evidence="2">The sequence shown here is derived from an EMBL/GenBank/DDBJ whole genome shotgun (WGS) entry which is preliminary data.</text>
</comment>
<gene>
    <name evidence="2" type="ORF">RF007C_03130</name>
</gene>
<dbReference type="InterPro" id="IPR052942">
    <property type="entry name" value="LPS_cholinephosphotransferase"/>
</dbReference>
<dbReference type="EMBL" id="ATAX01000007">
    <property type="protein sequence ID" value="EWM55003.1"/>
    <property type="molecule type" value="Genomic_DNA"/>
</dbReference>
<protein>
    <recommendedName>
        <fullName evidence="1">LicD/FKTN/FKRP nucleotidyltransferase domain-containing protein</fullName>
    </recommendedName>
</protein>
<dbReference type="GO" id="GO:0009100">
    <property type="term" value="P:glycoprotein metabolic process"/>
    <property type="evidence" value="ECO:0007669"/>
    <property type="project" value="UniProtKB-ARBA"/>
</dbReference>
<evidence type="ECO:0000313" key="2">
    <source>
        <dbReference type="EMBL" id="EWM55003.1"/>
    </source>
</evidence>
<dbReference type="Proteomes" id="UP000019365">
    <property type="component" value="Unassembled WGS sequence"/>
</dbReference>
<dbReference type="AlphaFoldDB" id="W7UMH1"/>
<dbReference type="eggNOG" id="COG3475">
    <property type="taxonomic scope" value="Bacteria"/>
</dbReference>
<keyword evidence="3" id="KW-1185">Reference proteome</keyword>